<dbReference type="PROSITE" id="PS50263">
    <property type="entry name" value="CN_HYDROLASE"/>
    <property type="match status" value="1"/>
</dbReference>
<proteinExistence type="inferred from homology"/>
<evidence type="ECO:0000259" key="10">
    <source>
        <dbReference type="PROSITE" id="PS50263"/>
    </source>
</evidence>
<dbReference type="Pfam" id="PF20154">
    <property type="entry name" value="LNT_N"/>
    <property type="match status" value="1"/>
</dbReference>
<dbReference type="Gene3D" id="3.60.110.10">
    <property type="entry name" value="Carbon-nitrogen hydrolase"/>
    <property type="match status" value="1"/>
</dbReference>
<evidence type="ECO:0000256" key="5">
    <source>
        <dbReference type="ARBA" id="ARBA00022989"/>
    </source>
</evidence>
<gene>
    <name evidence="8 11" type="primary">lnt</name>
    <name evidence="11" type="ORF">PCC79_08395</name>
</gene>
<reference evidence="11 12" key="1">
    <citation type="journal article" date="2023" name="Environ Microbiome">
        <title>A coral-associated actinobacterium mitigates coral bleaching under heat stress.</title>
        <authorList>
            <person name="Li J."/>
            <person name="Zou Y."/>
            <person name="Li Q."/>
            <person name="Zhang J."/>
            <person name="Bourne D.G."/>
            <person name="Lyu Y."/>
            <person name="Liu C."/>
            <person name="Zhang S."/>
        </authorList>
    </citation>
    <scope>NUCLEOTIDE SEQUENCE [LARGE SCALE GENOMIC DNA]</scope>
    <source>
        <strain evidence="11 12">SCSIO 13291</strain>
    </source>
</reference>
<evidence type="ECO:0000256" key="6">
    <source>
        <dbReference type="ARBA" id="ARBA00023136"/>
    </source>
</evidence>
<dbReference type="NCBIfam" id="TIGR00546">
    <property type="entry name" value="lnt"/>
    <property type="match status" value="1"/>
</dbReference>
<dbReference type="EMBL" id="CP115965">
    <property type="protein sequence ID" value="WZX00186.1"/>
    <property type="molecule type" value="Genomic_DNA"/>
</dbReference>
<dbReference type="InterPro" id="IPR045378">
    <property type="entry name" value="LNT_N"/>
</dbReference>
<dbReference type="EC" id="2.3.1.269" evidence="8"/>
<evidence type="ECO:0000256" key="7">
    <source>
        <dbReference type="ARBA" id="ARBA00023315"/>
    </source>
</evidence>
<comment type="subcellular location">
    <subcellularLocation>
        <location evidence="1 8">Cell membrane</location>
        <topology evidence="1 8">Multi-pass membrane protein</topology>
    </subcellularLocation>
</comment>
<keyword evidence="7 8" id="KW-0012">Acyltransferase</keyword>
<dbReference type="InterPro" id="IPR004563">
    <property type="entry name" value="Apolipo_AcylTrfase"/>
</dbReference>
<dbReference type="HAMAP" id="MF_01148">
    <property type="entry name" value="Lnt"/>
    <property type="match status" value="1"/>
</dbReference>
<feature type="transmembrane region" description="Helical" evidence="8">
    <location>
        <begin position="116"/>
        <end position="134"/>
    </location>
</feature>
<dbReference type="InterPro" id="IPR003010">
    <property type="entry name" value="C-N_Hydrolase"/>
</dbReference>
<evidence type="ECO:0000256" key="2">
    <source>
        <dbReference type="ARBA" id="ARBA00022475"/>
    </source>
</evidence>
<feature type="transmembrane region" description="Helical" evidence="8">
    <location>
        <begin position="20"/>
        <end position="50"/>
    </location>
</feature>
<evidence type="ECO:0000256" key="1">
    <source>
        <dbReference type="ARBA" id="ARBA00004651"/>
    </source>
</evidence>
<comment type="function">
    <text evidence="8">Catalyzes the phospholipid dependent N-acylation of the N-terminal cysteine of apolipoprotein, the last step in lipoprotein maturation.</text>
</comment>
<keyword evidence="5 8" id="KW-1133">Transmembrane helix</keyword>
<evidence type="ECO:0000256" key="8">
    <source>
        <dbReference type="HAMAP-Rule" id="MF_01148"/>
    </source>
</evidence>
<feature type="transmembrane region" description="Helical" evidence="8">
    <location>
        <begin position="57"/>
        <end position="78"/>
    </location>
</feature>
<evidence type="ECO:0000313" key="12">
    <source>
        <dbReference type="Proteomes" id="UP001434337"/>
    </source>
</evidence>
<sequence length="546" mass="57324">MIVSRPVKEPLPTWLLLPGAIGGGLLATLAFAPFGWWPLAFVAVAALAVVVGRARRLGTAIALGYAFGLAFMGTSLLWQTSILLLSYTGLTLATAAVYAGIAGVIRVTRRLPGAPVWGAAGWGFGEWVLSVFPFDGFAWMRLGYSQVDGPLAGFYPFVGAAFVSFLVALIGHLLAWVAESVVAGRLRAGRRRPLGVTAVVVVVLLGVGWLGTRWDAPRSGAGTVEVGWVQGGAPGGGVYGLGPARTITTNQATQTAGLMNAVAAGQFPAPDFVVWPENSTDMDPRADATTRWLVEQAVADAGVPILVGSIYEDPEREERQTVALWWDADGVEASYAKRNLVPFGEWIPFRSLLLPLVPELRYVGNQSVPGTEPGVLPVSLPDGRSVDVGVAICYEVIFPQTLYEAARAGAEVFIVQSSNAMYQGTTQIDQQFAATRVRAAEMRSDVLVVTTSGVSGRIGTHGEVLTVVPESVGAFGVETMPLARAQTPAMVLGRLPEALVVLTAAVALALGLVATKAPRRGGLARSGGTGHHGGRMERTPAHDAGE</sequence>
<name>A0ABZ3CC57_9ACTN</name>
<keyword evidence="2 8" id="KW-1003">Cell membrane</keyword>
<comment type="similarity">
    <text evidence="8">Belongs to the CN hydrolase family. Apolipoprotein N-acyltransferase subfamily.</text>
</comment>
<evidence type="ECO:0000256" key="4">
    <source>
        <dbReference type="ARBA" id="ARBA00022692"/>
    </source>
</evidence>
<feature type="transmembrane region" description="Helical" evidence="8">
    <location>
        <begin position="194"/>
        <end position="211"/>
    </location>
</feature>
<feature type="transmembrane region" description="Helical" evidence="8">
    <location>
        <begin position="154"/>
        <end position="182"/>
    </location>
</feature>
<dbReference type="CDD" id="cd07571">
    <property type="entry name" value="ALP_N-acyl_transferase"/>
    <property type="match status" value="1"/>
</dbReference>
<comment type="pathway">
    <text evidence="8">Protein modification; lipoprotein biosynthesis (N-acyl transfer).</text>
</comment>
<feature type="region of interest" description="Disordered" evidence="9">
    <location>
        <begin position="520"/>
        <end position="546"/>
    </location>
</feature>
<comment type="catalytic activity">
    <reaction evidence="8">
        <text>N-terminal S-1,2-diacyl-sn-glyceryl-L-cysteinyl-[lipoprotein] + a glycerophospholipid = N-acyl-S-1,2-diacyl-sn-glyceryl-L-cysteinyl-[lipoprotein] + a 2-acyl-sn-glycero-3-phospholipid + H(+)</text>
        <dbReference type="Rhea" id="RHEA:48228"/>
        <dbReference type="Rhea" id="RHEA-COMP:14681"/>
        <dbReference type="Rhea" id="RHEA-COMP:14684"/>
        <dbReference type="ChEBI" id="CHEBI:15378"/>
        <dbReference type="ChEBI" id="CHEBI:136912"/>
        <dbReference type="ChEBI" id="CHEBI:140656"/>
        <dbReference type="ChEBI" id="CHEBI:140657"/>
        <dbReference type="ChEBI" id="CHEBI:140660"/>
        <dbReference type="EC" id="2.3.1.269"/>
    </reaction>
</comment>
<keyword evidence="3 8" id="KW-0808">Transferase</keyword>
<organism evidence="11 12">
    <name type="scientific">Propioniciclava soli</name>
    <dbReference type="NCBI Taxonomy" id="2775081"/>
    <lineage>
        <taxon>Bacteria</taxon>
        <taxon>Bacillati</taxon>
        <taxon>Actinomycetota</taxon>
        <taxon>Actinomycetes</taxon>
        <taxon>Propionibacteriales</taxon>
        <taxon>Propionibacteriaceae</taxon>
        <taxon>Propioniciclava</taxon>
    </lineage>
</organism>
<dbReference type="Pfam" id="PF00795">
    <property type="entry name" value="CN_hydrolase"/>
    <property type="match status" value="1"/>
</dbReference>
<evidence type="ECO:0000256" key="9">
    <source>
        <dbReference type="SAM" id="MobiDB-lite"/>
    </source>
</evidence>
<dbReference type="InterPro" id="IPR036526">
    <property type="entry name" value="C-N_Hydrolase_sf"/>
</dbReference>
<dbReference type="PANTHER" id="PTHR38686">
    <property type="entry name" value="APOLIPOPROTEIN N-ACYLTRANSFERASE"/>
    <property type="match status" value="1"/>
</dbReference>
<protein>
    <recommendedName>
        <fullName evidence="8">Apolipoprotein N-acyltransferase</fullName>
        <shortName evidence="8">ALP N-acyltransferase</shortName>
        <ecNumber evidence="8">2.3.1.269</ecNumber>
    </recommendedName>
</protein>
<dbReference type="RefSeq" id="WP_232547944.1">
    <property type="nucleotide sequence ID" value="NZ_CP115965.1"/>
</dbReference>
<evidence type="ECO:0000313" key="11">
    <source>
        <dbReference type="EMBL" id="WZX00186.1"/>
    </source>
</evidence>
<evidence type="ECO:0000256" key="3">
    <source>
        <dbReference type="ARBA" id="ARBA00022679"/>
    </source>
</evidence>
<dbReference type="SUPFAM" id="SSF56317">
    <property type="entry name" value="Carbon-nitrogen hydrolase"/>
    <property type="match status" value="1"/>
</dbReference>
<feature type="compositionally biased region" description="Basic and acidic residues" evidence="9">
    <location>
        <begin position="534"/>
        <end position="546"/>
    </location>
</feature>
<accession>A0ABZ3CC57</accession>
<keyword evidence="12" id="KW-1185">Reference proteome</keyword>
<keyword evidence="6 8" id="KW-0472">Membrane</keyword>
<keyword evidence="4 8" id="KW-0812">Transmembrane</keyword>
<dbReference type="PANTHER" id="PTHR38686:SF1">
    <property type="entry name" value="APOLIPOPROTEIN N-ACYLTRANSFERASE"/>
    <property type="match status" value="1"/>
</dbReference>
<feature type="domain" description="CN hydrolase" evidence="10">
    <location>
        <begin position="234"/>
        <end position="482"/>
    </location>
</feature>
<feature type="transmembrane region" description="Helical" evidence="8">
    <location>
        <begin position="84"/>
        <end position="104"/>
    </location>
</feature>
<dbReference type="Proteomes" id="UP001434337">
    <property type="component" value="Chromosome"/>
</dbReference>